<reference evidence="4" key="1">
    <citation type="submission" date="2016-10" db="EMBL/GenBank/DDBJ databases">
        <authorList>
            <person name="Benchimol M."/>
            <person name="Almeida L.G."/>
            <person name="Vasconcelos A.T."/>
            <person name="Perreira-Neves A."/>
            <person name="Rosa I.A."/>
            <person name="Tasca T."/>
            <person name="Bogo M.R."/>
            <person name="de Souza W."/>
        </authorList>
    </citation>
    <scope>NUCLEOTIDE SEQUENCE [LARGE SCALE GENOMIC DNA]</scope>
    <source>
        <strain evidence="4">K</strain>
    </source>
</reference>
<evidence type="ECO:0000256" key="1">
    <source>
        <dbReference type="SAM" id="MobiDB-lite"/>
    </source>
</evidence>
<accession>A0A1J4JBZ2</accession>
<evidence type="ECO:0000256" key="2">
    <source>
        <dbReference type="SAM" id="Phobius"/>
    </source>
</evidence>
<keyword evidence="3" id="KW-0732">Signal</keyword>
<organism evidence="4 5">
    <name type="scientific">Tritrichomonas foetus</name>
    <dbReference type="NCBI Taxonomy" id="1144522"/>
    <lineage>
        <taxon>Eukaryota</taxon>
        <taxon>Metamonada</taxon>
        <taxon>Parabasalia</taxon>
        <taxon>Tritrichomonadida</taxon>
        <taxon>Tritrichomonadidae</taxon>
        <taxon>Tritrichomonas</taxon>
    </lineage>
</organism>
<dbReference type="AlphaFoldDB" id="A0A1J4JBZ2"/>
<keyword evidence="5" id="KW-1185">Reference proteome</keyword>
<feature type="transmembrane region" description="Helical" evidence="2">
    <location>
        <begin position="293"/>
        <end position="313"/>
    </location>
</feature>
<dbReference type="GeneID" id="94829941"/>
<dbReference type="EMBL" id="MLAK01001193">
    <property type="protein sequence ID" value="OHS96177.1"/>
    <property type="molecule type" value="Genomic_DNA"/>
</dbReference>
<feature type="chain" id="PRO_5012407730" evidence="3">
    <location>
        <begin position="21"/>
        <end position="341"/>
    </location>
</feature>
<feature type="region of interest" description="Disordered" evidence="1">
    <location>
        <begin position="59"/>
        <end position="86"/>
    </location>
</feature>
<keyword evidence="2" id="KW-1133">Transmembrane helix</keyword>
<feature type="signal peptide" evidence="3">
    <location>
        <begin position="1"/>
        <end position="20"/>
    </location>
</feature>
<keyword evidence="2" id="KW-0812">Transmembrane</keyword>
<comment type="caution">
    <text evidence="4">The sequence shown here is derived from an EMBL/GenBank/DDBJ whole genome shotgun (WGS) entry which is preliminary data.</text>
</comment>
<gene>
    <name evidence="4" type="ORF">TRFO_10092</name>
</gene>
<dbReference type="VEuPathDB" id="TrichDB:TRFO_10092"/>
<proteinExistence type="predicted"/>
<protein>
    <submittedName>
        <fullName evidence="4">Uncharacterized protein</fullName>
    </submittedName>
</protein>
<evidence type="ECO:0000256" key="3">
    <source>
        <dbReference type="SAM" id="SignalP"/>
    </source>
</evidence>
<feature type="compositionally biased region" description="Polar residues" evidence="1">
    <location>
        <begin position="70"/>
        <end position="83"/>
    </location>
</feature>
<name>A0A1J4JBZ2_9EUKA</name>
<evidence type="ECO:0000313" key="5">
    <source>
        <dbReference type="Proteomes" id="UP000179807"/>
    </source>
</evidence>
<keyword evidence="2" id="KW-0472">Membrane</keyword>
<evidence type="ECO:0000313" key="4">
    <source>
        <dbReference type="EMBL" id="OHS96177.1"/>
    </source>
</evidence>
<dbReference type="Proteomes" id="UP000179807">
    <property type="component" value="Unassembled WGS sequence"/>
</dbReference>
<dbReference type="RefSeq" id="XP_068349314.1">
    <property type="nucleotide sequence ID" value="XM_068495237.1"/>
</dbReference>
<sequence>MFLAFFVLSSCSSTLHVSESTRIEREMNIGETLTIKIDKPLYLIVHNFQNLTFNVYHRNNNKNNDNDNNGSAHQNGKSEINISNDHDRKSLGTLSYERAQIGARLMNNIEIDIVATGLAYLVIDTKTVNTQANSQVKKGENAPLFLSSFRNEYFSAHALKSKGNATLTPNEKVRFWYISDSLIEVEITYNLKSPLIVNDQRIQGTGSKTLHFNKNVFFEHFAADLSESDFFRIKIISKKVTNQRKTHLNEFRGLVMESEFMPKFYSFLNNLDTLVEYDEAESEYIDSWMKASLAVSGSSMALLCVLLVILAVFHRIKKDRKKSFKELNSFVDSISADNSLI</sequence>